<dbReference type="PROSITE" id="PS50110">
    <property type="entry name" value="RESPONSE_REGULATORY"/>
    <property type="match status" value="1"/>
</dbReference>
<dbReference type="PANTHER" id="PTHR44591">
    <property type="entry name" value="STRESS RESPONSE REGULATOR PROTEIN 1"/>
    <property type="match status" value="1"/>
</dbReference>
<dbReference type="SUPFAM" id="SSF52172">
    <property type="entry name" value="CheY-like"/>
    <property type="match status" value="1"/>
</dbReference>
<dbReference type="Gene3D" id="3.40.50.2300">
    <property type="match status" value="1"/>
</dbReference>
<evidence type="ECO:0000256" key="2">
    <source>
        <dbReference type="ARBA" id="ARBA00023012"/>
    </source>
</evidence>
<name>X1FWR9_9ZZZZ</name>
<reference evidence="4" key="1">
    <citation type="journal article" date="2014" name="Front. Microbiol.">
        <title>High frequency of phylogenetically diverse reductive dehalogenase-homologous genes in deep subseafloor sedimentary metagenomes.</title>
        <authorList>
            <person name="Kawai M."/>
            <person name="Futagami T."/>
            <person name="Toyoda A."/>
            <person name="Takaki Y."/>
            <person name="Nishi S."/>
            <person name="Hori S."/>
            <person name="Arai W."/>
            <person name="Tsubouchi T."/>
            <person name="Morono Y."/>
            <person name="Uchiyama I."/>
            <person name="Ito T."/>
            <person name="Fujiyama A."/>
            <person name="Inagaki F."/>
            <person name="Takami H."/>
        </authorList>
    </citation>
    <scope>NUCLEOTIDE SEQUENCE</scope>
    <source>
        <strain evidence="4">Expedition CK06-06</strain>
    </source>
</reference>
<dbReference type="InterPro" id="IPR001789">
    <property type="entry name" value="Sig_transdc_resp-reg_receiver"/>
</dbReference>
<feature type="domain" description="Response regulatory" evidence="3">
    <location>
        <begin position="7"/>
        <end position="90"/>
    </location>
</feature>
<keyword evidence="1" id="KW-0597">Phosphoprotein</keyword>
<evidence type="ECO:0000256" key="1">
    <source>
        <dbReference type="ARBA" id="ARBA00022553"/>
    </source>
</evidence>
<organism evidence="4">
    <name type="scientific">marine sediment metagenome</name>
    <dbReference type="NCBI Taxonomy" id="412755"/>
    <lineage>
        <taxon>unclassified sequences</taxon>
        <taxon>metagenomes</taxon>
        <taxon>ecological metagenomes</taxon>
    </lineage>
</organism>
<dbReference type="SMART" id="SM00448">
    <property type="entry name" value="REC"/>
    <property type="match status" value="1"/>
</dbReference>
<protein>
    <recommendedName>
        <fullName evidence="3">Response regulatory domain-containing protein</fullName>
    </recommendedName>
</protein>
<evidence type="ECO:0000259" key="3">
    <source>
        <dbReference type="PROSITE" id="PS50110"/>
    </source>
</evidence>
<dbReference type="InterPro" id="IPR050595">
    <property type="entry name" value="Bact_response_regulator"/>
</dbReference>
<dbReference type="PANTHER" id="PTHR44591:SF14">
    <property type="entry name" value="PROTEIN PILG"/>
    <property type="match status" value="1"/>
</dbReference>
<comment type="caution">
    <text evidence="4">The sequence shown here is derived from an EMBL/GenBank/DDBJ whole genome shotgun (WGS) entry which is preliminary data.</text>
</comment>
<proteinExistence type="predicted"/>
<dbReference type="EMBL" id="BARU01009436">
    <property type="protein sequence ID" value="GAH36980.1"/>
    <property type="molecule type" value="Genomic_DNA"/>
</dbReference>
<keyword evidence="2" id="KW-0902">Two-component regulatory system</keyword>
<evidence type="ECO:0000313" key="4">
    <source>
        <dbReference type="EMBL" id="GAH36980.1"/>
    </source>
</evidence>
<sequence length="90" mass="10383">MEVKKRKILLVEDETVVREALRDWLIEDGYVVECVESGEEALKRIKKEEFGVIVLDLKLPGIDGLQVFEEAKELEPETKGIIITAYFLYI</sequence>
<gene>
    <name evidence="4" type="ORF">S03H2_18204</name>
</gene>
<dbReference type="CDD" id="cd00156">
    <property type="entry name" value="REC"/>
    <property type="match status" value="1"/>
</dbReference>
<dbReference type="InterPro" id="IPR011006">
    <property type="entry name" value="CheY-like_superfamily"/>
</dbReference>
<accession>X1FWR9</accession>
<dbReference type="Pfam" id="PF00072">
    <property type="entry name" value="Response_reg"/>
    <property type="match status" value="1"/>
</dbReference>
<dbReference type="GO" id="GO:0000160">
    <property type="term" value="P:phosphorelay signal transduction system"/>
    <property type="evidence" value="ECO:0007669"/>
    <property type="project" value="UniProtKB-KW"/>
</dbReference>
<dbReference type="AlphaFoldDB" id="X1FWR9"/>